<evidence type="ECO:0000256" key="3">
    <source>
        <dbReference type="ARBA" id="ARBA00023125"/>
    </source>
</evidence>
<dbReference type="InterPro" id="IPR011010">
    <property type="entry name" value="DNA_brk_join_enz"/>
</dbReference>
<dbReference type="STRING" id="1742973.COMA2_170065"/>
<dbReference type="GO" id="GO:0003677">
    <property type="term" value="F:DNA binding"/>
    <property type="evidence" value="ECO:0007669"/>
    <property type="project" value="UniProtKB-KW"/>
</dbReference>
<protein>
    <submittedName>
        <fullName evidence="6">Integrase family protein</fullName>
    </submittedName>
</protein>
<keyword evidence="4" id="KW-0233">DNA recombination</keyword>
<dbReference type="PANTHER" id="PTHR30629">
    <property type="entry name" value="PROPHAGE INTEGRASE"/>
    <property type="match status" value="1"/>
</dbReference>
<evidence type="ECO:0000256" key="4">
    <source>
        <dbReference type="ARBA" id="ARBA00023172"/>
    </source>
</evidence>
<reference evidence="7" key="1">
    <citation type="submission" date="2015-10" db="EMBL/GenBank/DDBJ databases">
        <authorList>
            <person name="Luecker S."/>
            <person name="Luecker S."/>
        </authorList>
    </citation>
    <scope>NUCLEOTIDE SEQUENCE [LARGE SCALE GENOMIC DNA]</scope>
</reference>
<dbReference type="RefSeq" id="WP_090895825.1">
    <property type="nucleotide sequence ID" value="NZ_CZPZ01000009.1"/>
</dbReference>
<dbReference type="InterPro" id="IPR013762">
    <property type="entry name" value="Integrase-like_cat_sf"/>
</dbReference>
<keyword evidence="3" id="KW-0238">DNA-binding</keyword>
<organism evidence="6 7">
    <name type="scientific">Candidatus Nitrospira nitrificans</name>
    <dbReference type="NCBI Taxonomy" id="1742973"/>
    <lineage>
        <taxon>Bacteria</taxon>
        <taxon>Pseudomonadati</taxon>
        <taxon>Nitrospirota</taxon>
        <taxon>Nitrospiria</taxon>
        <taxon>Nitrospirales</taxon>
        <taxon>Nitrospiraceae</taxon>
        <taxon>Nitrospira</taxon>
    </lineage>
</organism>
<dbReference type="Proteomes" id="UP000198736">
    <property type="component" value="Unassembled WGS sequence"/>
</dbReference>
<dbReference type="InterPro" id="IPR002104">
    <property type="entry name" value="Integrase_catalytic"/>
</dbReference>
<accession>A0A0S4LF13</accession>
<dbReference type="InterPro" id="IPR038488">
    <property type="entry name" value="Integrase_DNA-bd_sf"/>
</dbReference>
<dbReference type="SUPFAM" id="SSF56349">
    <property type="entry name" value="DNA breaking-rejoining enzymes"/>
    <property type="match status" value="1"/>
</dbReference>
<keyword evidence="2" id="KW-0229">DNA integration</keyword>
<dbReference type="CDD" id="cd00796">
    <property type="entry name" value="INT_Rci_Hp1_C"/>
    <property type="match status" value="1"/>
</dbReference>
<dbReference type="Gene3D" id="1.10.150.130">
    <property type="match status" value="1"/>
</dbReference>
<evidence type="ECO:0000259" key="5">
    <source>
        <dbReference type="PROSITE" id="PS51898"/>
    </source>
</evidence>
<dbReference type="EMBL" id="CZPZ01000009">
    <property type="protein sequence ID" value="CUS34548.1"/>
    <property type="molecule type" value="Genomic_DNA"/>
</dbReference>
<dbReference type="GO" id="GO:0006310">
    <property type="term" value="P:DNA recombination"/>
    <property type="evidence" value="ECO:0007669"/>
    <property type="project" value="UniProtKB-KW"/>
</dbReference>
<dbReference type="GO" id="GO:0015074">
    <property type="term" value="P:DNA integration"/>
    <property type="evidence" value="ECO:0007669"/>
    <property type="project" value="UniProtKB-KW"/>
</dbReference>
<feature type="domain" description="Tyr recombinase" evidence="5">
    <location>
        <begin position="193"/>
        <end position="364"/>
    </location>
</feature>
<dbReference type="AlphaFoldDB" id="A0A0S4LF13"/>
<sequence>MQKLTKRIIDDTPLPTSGQIFVRDSVLRGFALRVTKGAKTFVLERRVKGRVRRITIGPFGPLTVEQARKIAEGHIGAIAQGEDPAQTRQDRIKEPTFADLTALYEQRHLPFKRSGRDDRSLLQSRLIELKTRKLSDITRNDVIVLHSKIGETAPYRANRAVALLRKMFNLAKDWEMFHGENPATRIHFFKERERDRFVQPDELPGVFAAIMEESDEYVRASFWAYVFTGARREEVLSMKWEDVSLERAEWRIPQTKADRPHVLPLPTPLLAVLSNLTRQEGNPYVFVGQNGSHRVNIKRAWNRIRTKAKILDVRLHDLRRTVGSWLSGSGESLQLIGKVLNHSNISTTRIYARLNLDPVRTALEQNANKMLLTVQNHCEKKNGVVKGKRSVGRVTLPGLQRLLINSDNLASPKA</sequence>
<dbReference type="PANTHER" id="PTHR30629:SF2">
    <property type="entry name" value="PROPHAGE INTEGRASE INTS-RELATED"/>
    <property type="match status" value="1"/>
</dbReference>
<dbReference type="Pfam" id="PF13356">
    <property type="entry name" value="Arm-DNA-bind_3"/>
    <property type="match status" value="1"/>
</dbReference>
<dbReference type="InterPro" id="IPR050808">
    <property type="entry name" value="Phage_Integrase"/>
</dbReference>
<evidence type="ECO:0000313" key="6">
    <source>
        <dbReference type="EMBL" id="CUS34548.1"/>
    </source>
</evidence>
<dbReference type="OrthoDB" id="7615137at2"/>
<proteinExistence type="inferred from homology"/>
<keyword evidence="7" id="KW-1185">Reference proteome</keyword>
<dbReference type="InterPro" id="IPR025166">
    <property type="entry name" value="Integrase_DNA_bind_dom"/>
</dbReference>
<dbReference type="Gene3D" id="3.30.160.390">
    <property type="entry name" value="Integrase, DNA-binding domain"/>
    <property type="match status" value="1"/>
</dbReference>
<comment type="similarity">
    <text evidence="1">Belongs to the 'phage' integrase family.</text>
</comment>
<evidence type="ECO:0000256" key="1">
    <source>
        <dbReference type="ARBA" id="ARBA00008857"/>
    </source>
</evidence>
<dbReference type="InterPro" id="IPR010998">
    <property type="entry name" value="Integrase_recombinase_N"/>
</dbReference>
<evidence type="ECO:0000256" key="2">
    <source>
        <dbReference type="ARBA" id="ARBA00022908"/>
    </source>
</evidence>
<gene>
    <name evidence="6" type="ORF">COMA2_170065</name>
</gene>
<dbReference type="Pfam" id="PF00589">
    <property type="entry name" value="Phage_integrase"/>
    <property type="match status" value="1"/>
</dbReference>
<dbReference type="PROSITE" id="PS51898">
    <property type="entry name" value="TYR_RECOMBINASE"/>
    <property type="match status" value="1"/>
</dbReference>
<dbReference type="Gene3D" id="1.10.443.10">
    <property type="entry name" value="Intergrase catalytic core"/>
    <property type="match status" value="1"/>
</dbReference>
<name>A0A0S4LF13_9BACT</name>
<evidence type="ECO:0000313" key="7">
    <source>
        <dbReference type="Proteomes" id="UP000198736"/>
    </source>
</evidence>